<name>A0A7W3VYU8_9PSEU</name>
<proteinExistence type="predicted"/>
<dbReference type="EMBL" id="JACGZW010000007">
    <property type="protein sequence ID" value="MBB1155733.1"/>
    <property type="molecule type" value="Genomic_DNA"/>
</dbReference>
<sequence length="130" mass="13810">MSSAETDVVGSAFDIEQGLQQLIARGYQFVHPTNGAGEVQAVVGVRVHDNVVDVVRLNAEDDVEATRLPGSEQNIFAPASTLWRSRGEASQVLGEVLALPERQPASTAVSTANGCWVPGRGGRSKWLAAR</sequence>
<protein>
    <submittedName>
        <fullName evidence="1">Uncharacterized protein</fullName>
    </submittedName>
</protein>
<keyword evidence="2" id="KW-1185">Reference proteome</keyword>
<accession>A0A7W3VYU8</accession>
<gene>
    <name evidence="1" type="ORF">H4281_21515</name>
</gene>
<comment type="caution">
    <text evidence="1">The sequence shown here is derived from an EMBL/GenBank/DDBJ whole genome shotgun (WGS) entry which is preliminary data.</text>
</comment>
<evidence type="ECO:0000313" key="2">
    <source>
        <dbReference type="Proteomes" id="UP000526734"/>
    </source>
</evidence>
<evidence type="ECO:0000313" key="1">
    <source>
        <dbReference type="EMBL" id="MBB1155733.1"/>
    </source>
</evidence>
<reference evidence="1 2" key="1">
    <citation type="submission" date="2020-08" db="EMBL/GenBank/DDBJ databases">
        <title>Amycolatopsis sp. nov. DR6-1 isolated from Dendrobium heterocarpum.</title>
        <authorList>
            <person name="Tedsree N."/>
            <person name="Kuncharoen N."/>
            <person name="Likhitwitayawuid K."/>
            <person name="Tanasupawat S."/>
        </authorList>
    </citation>
    <scope>NUCLEOTIDE SEQUENCE [LARGE SCALE GENOMIC DNA]</scope>
    <source>
        <strain evidence="1 2">DR6-1</strain>
    </source>
</reference>
<organism evidence="1 2">
    <name type="scientific">Amycolatopsis dendrobii</name>
    <dbReference type="NCBI Taxonomy" id="2760662"/>
    <lineage>
        <taxon>Bacteria</taxon>
        <taxon>Bacillati</taxon>
        <taxon>Actinomycetota</taxon>
        <taxon>Actinomycetes</taxon>
        <taxon>Pseudonocardiales</taxon>
        <taxon>Pseudonocardiaceae</taxon>
        <taxon>Amycolatopsis</taxon>
    </lineage>
</organism>
<dbReference type="AlphaFoldDB" id="A0A7W3VYU8"/>
<dbReference type="RefSeq" id="WP_182892737.1">
    <property type="nucleotide sequence ID" value="NZ_JACGZW010000007.1"/>
</dbReference>
<dbReference type="Proteomes" id="UP000526734">
    <property type="component" value="Unassembled WGS sequence"/>
</dbReference>